<protein>
    <recommendedName>
        <fullName evidence="2">GerMN domain-containing protein</fullName>
    </recommendedName>
</protein>
<keyword evidence="1" id="KW-0732">Signal</keyword>
<dbReference type="SMART" id="SM00909">
    <property type="entry name" value="Germane"/>
    <property type="match status" value="1"/>
</dbReference>
<dbReference type="AlphaFoldDB" id="A0A7W7BPE3"/>
<dbReference type="Pfam" id="PF25976">
    <property type="entry name" value="LpqB_N"/>
    <property type="match status" value="1"/>
</dbReference>
<evidence type="ECO:0000259" key="2">
    <source>
        <dbReference type="SMART" id="SM00909"/>
    </source>
</evidence>
<organism evidence="3 4">
    <name type="scientific">Microbacterium marinum</name>
    <dbReference type="NCBI Taxonomy" id="421115"/>
    <lineage>
        <taxon>Bacteria</taxon>
        <taxon>Bacillati</taxon>
        <taxon>Actinomycetota</taxon>
        <taxon>Actinomycetes</taxon>
        <taxon>Micrococcales</taxon>
        <taxon>Microbacteriaceae</taxon>
        <taxon>Microbacterium</taxon>
    </lineage>
</organism>
<sequence>MMSVRKAATGALALVLAGVMAACSGLPVDGPVHVGRAIDEVEGIPEFSFVPDGPVADATPQQVVEGFIAAGSGPRQNWSVAQQFLTPSFRDTWKPQAGVTIYAAGDRTIDVVSDEQITVTVDPVATVDASGAYRPGGAGPIALSYELVQEEGQWRIAQAPDGIVLDANRFSTVFRSYPLAYFDSGWSSIVPDVRWFPVTNAATRIADAVVTGSPSPWLSGAVRSAFPDDVSLTQPSVPVDAGVAQVSLDASARDLPPATLARMQTQLEQSLSTAGILDVQMLVGDEVLDVPSVDVDEHRVDVRPLVLAEGRLGFLSGAEVEELPELSAALAETDPESIEVDADRTTAAVRTTTGAVVRVQADGTVTELDTRAGMTAPSIDPFGHIWTVPASSPTEVVAYAPDGGARTLAGGWPGATDVAAMRVSRDGTRVAALVRDGGEPAVWVAGVIRDDAGAPVGLGDPLPVAMLAGDGVELTWLGGSTVALIWTDGEQRVMREQPIGGEGTEVRAPDGVVSIAGGNQSGSVRLRTGEGGLFVQRGSWQFLAPDVTVLAVQQGVPG</sequence>
<dbReference type="InterPro" id="IPR018910">
    <property type="entry name" value="LpqB_C"/>
</dbReference>
<dbReference type="Pfam" id="PF10647">
    <property type="entry name" value="Gmad1"/>
    <property type="match status" value="1"/>
</dbReference>
<dbReference type="InterPro" id="IPR059026">
    <property type="entry name" value="LpqB_N"/>
</dbReference>
<dbReference type="SUPFAM" id="SSF63829">
    <property type="entry name" value="Calcium-dependent phosphotriesterase"/>
    <property type="match status" value="1"/>
</dbReference>
<comment type="caution">
    <text evidence="3">The sequence shown here is derived from an EMBL/GenBank/DDBJ whole genome shotgun (WGS) entry which is preliminary data.</text>
</comment>
<keyword evidence="4" id="KW-1185">Reference proteome</keyword>
<accession>A0A7W7BPE3</accession>
<evidence type="ECO:0000313" key="3">
    <source>
        <dbReference type="EMBL" id="MBB4666370.1"/>
    </source>
</evidence>
<feature type="domain" description="GerMN" evidence="2">
    <location>
        <begin position="202"/>
        <end position="292"/>
    </location>
</feature>
<dbReference type="PROSITE" id="PS51257">
    <property type="entry name" value="PROKAR_LIPOPROTEIN"/>
    <property type="match status" value="1"/>
</dbReference>
<dbReference type="EMBL" id="JACHMD010000001">
    <property type="protein sequence ID" value="MBB4666370.1"/>
    <property type="molecule type" value="Genomic_DNA"/>
</dbReference>
<evidence type="ECO:0000313" key="4">
    <source>
        <dbReference type="Proteomes" id="UP000573729"/>
    </source>
</evidence>
<feature type="signal peptide" evidence="1">
    <location>
        <begin position="1"/>
        <end position="21"/>
    </location>
</feature>
<proteinExistence type="predicted"/>
<evidence type="ECO:0000256" key="1">
    <source>
        <dbReference type="SAM" id="SignalP"/>
    </source>
</evidence>
<name>A0A7W7BPE3_9MICO</name>
<dbReference type="InterPro" id="IPR019606">
    <property type="entry name" value="GerMN"/>
</dbReference>
<reference evidence="3 4" key="1">
    <citation type="submission" date="2020-08" db="EMBL/GenBank/DDBJ databases">
        <title>Sequencing the genomes of 1000 actinobacteria strains.</title>
        <authorList>
            <person name="Klenk H.-P."/>
        </authorList>
    </citation>
    <scope>NUCLEOTIDE SEQUENCE [LARGE SCALE GENOMIC DNA]</scope>
    <source>
        <strain evidence="3 4">DSM 24947</strain>
    </source>
</reference>
<dbReference type="Proteomes" id="UP000573729">
    <property type="component" value="Unassembled WGS sequence"/>
</dbReference>
<feature type="chain" id="PRO_5031026358" description="GerMN domain-containing protein" evidence="1">
    <location>
        <begin position="22"/>
        <end position="558"/>
    </location>
</feature>
<gene>
    <name evidence="3" type="ORF">BKA24_001079</name>
</gene>